<dbReference type="Proteomes" id="UP000805704">
    <property type="component" value="Chromosome 16"/>
</dbReference>
<evidence type="ECO:0000313" key="1">
    <source>
        <dbReference type="EMBL" id="KAG8010343.1"/>
    </source>
</evidence>
<organism evidence="1 2">
    <name type="scientific">Nibea albiflora</name>
    <name type="common">Yellow drum</name>
    <name type="synonym">Corvina albiflora</name>
    <dbReference type="NCBI Taxonomy" id="240163"/>
    <lineage>
        <taxon>Eukaryota</taxon>
        <taxon>Metazoa</taxon>
        <taxon>Chordata</taxon>
        <taxon>Craniata</taxon>
        <taxon>Vertebrata</taxon>
        <taxon>Euteleostomi</taxon>
        <taxon>Actinopterygii</taxon>
        <taxon>Neopterygii</taxon>
        <taxon>Teleostei</taxon>
        <taxon>Neoteleostei</taxon>
        <taxon>Acanthomorphata</taxon>
        <taxon>Eupercaria</taxon>
        <taxon>Sciaenidae</taxon>
        <taxon>Nibea</taxon>
    </lineage>
</organism>
<evidence type="ECO:0000313" key="2">
    <source>
        <dbReference type="Proteomes" id="UP000805704"/>
    </source>
</evidence>
<comment type="caution">
    <text evidence="1">The sequence shown here is derived from an EMBL/GenBank/DDBJ whole genome shotgun (WGS) entry which is preliminary data.</text>
</comment>
<reference evidence="1" key="1">
    <citation type="submission" date="2020-04" db="EMBL/GenBank/DDBJ databases">
        <title>A chromosome-scale assembly and high-density genetic map of the yellow drum (Nibea albiflora) genome.</title>
        <authorList>
            <person name="Xu D."/>
            <person name="Zhang W."/>
            <person name="Chen R."/>
            <person name="Tan P."/>
            <person name="Wang L."/>
            <person name="Song H."/>
            <person name="Tian L."/>
            <person name="Zhu Q."/>
            <person name="Wang B."/>
        </authorList>
    </citation>
    <scope>NUCLEOTIDE SEQUENCE</scope>
    <source>
        <strain evidence="1">ZJHYS-2018</strain>
    </source>
</reference>
<keyword evidence="2" id="KW-1185">Reference proteome</keyword>
<proteinExistence type="predicted"/>
<protein>
    <submittedName>
        <fullName evidence="1">Uncharacterized protein</fullName>
    </submittedName>
</protein>
<gene>
    <name evidence="1" type="ORF">GBF38_014621</name>
</gene>
<name>A0ACB7F798_NIBAL</name>
<sequence length="155" mass="17302">MFMSRTAKMVQRKKRALQQVICILRNILSSRETITSLPSSVERQRTGSSVLNVVHSSAESEMRQLFRPPCSQDTSAGQVANATQGQPMAASVVSDAATLWHQRPPNKKKTLVSNPFYVRCSSNNKSDQEFIQDRLRCIVLLTRFLPHGSALTTVL</sequence>
<accession>A0ACB7F798</accession>
<dbReference type="EMBL" id="CM024804">
    <property type="protein sequence ID" value="KAG8010343.1"/>
    <property type="molecule type" value="Genomic_DNA"/>
</dbReference>